<keyword evidence="2" id="KW-1185">Reference proteome</keyword>
<protein>
    <submittedName>
        <fullName evidence="1">Uncharacterized protein</fullName>
    </submittedName>
</protein>
<dbReference type="Proteomes" id="UP001281614">
    <property type="component" value="Unassembled WGS sequence"/>
</dbReference>
<reference evidence="1" key="1">
    <citation type="submission" date="2023-02" db="EMBL/GenBank/DDBJ databases">
        <title>Colletotrichum kahawae CIFC_Que2 genome sequencing and assembly.</title>
        <authorList>
            <person name="Baroncelli R."/>
        </authorList>
    </citation>
    <scope>NUCLEOTIDE SEQUENCE</scope>
    <source>
        <strain evidence="1">CIFC_Que2</strain>
    </source>
</reference>
<accession>A0AAD9Y627</accession>
<dbReference type="EMBL" id="VYYT01000401">
    <property type="protein sequence ID" value="KAK2737351.1"/>
    <property type="molecule type" value="Genomic_DNA"/>
</dbReference>
<evidence type="ECO:0000313" key="2">
    <source>
        <dbReference type="Proteomes" id="UP001281614"/>
    </source>
</evidence>
<proteinExistence type="predicted"/>
<gene>
    <name evidence="1" type="ORF">CKAH01_18841</name>
</gene>
<dbReference type="AlphaFoldDB" id="A0AAD9Y627"/>
<name>A0AAD9Y627_COLKA</name>
<sequence length="95" mass="10892">MFGIFGMMHSPSIPGMRSNSIIVGQSPWSEQMCNLGLTARDILHLTPKFWEFHFDCTIARYAERRQDLQQLLDDLLSFNICGEFMLTEVSYGLDA</sequence>
<comment type="caution">
    <text evidence="1">The sequence shown here is derived from an EMBL/GenBank/DDBJ whole genome shotgun (WGS) entry which is preliminary data.</text>
</comment>
<evidence type="ECO:0000313" key="1">
    <source>
        <dbReference type="EMBL" id="KAK2737351.1"/>
    </source>
</evidence>
<organism evidence="1 2">
    <name type="scientific">Colletotrichum kahawae</name>
    <name type="common">Coffee berry disease fungus</name>
    <dbReference type="NCBI Taxonomy" id="34407"/>
    <lineage>
        <taxon>Eukaryota</taxon>
        <taxon>Fungi</taxon>
        <taxon>Dikarya</taxon>
        <taxon>Ascomycota</taxon>
        <taxon>Pezizomycotina</taxon>
        <taxon>Sordariomycetes</taxon>
        <taxon>Hypocreomycetidae</taxon>
        <taxon>Glomerellales</taxon>
        <taxon>Glomerellaceae</taxon>
        <taxon>Colletotrichum</taxon>
        <taxon>Colletotrichum gloeosporioides species complex</taxon>
    </lineage>
</organism>